<dbReference type="Proteomes" id="UP000236370">
    <property type="component" value="Unassembled WGS sequence"/>
</dbReference>
<name>A0A2J8Q552_PANTR</name>
<feature type="non-terminal residue" evidence="2">
    <location>
        <position position="88"/>
    </location>
</feature>
<evidence type="ECO:0000313" key="3">
    <source>
        <dbReference type="Proteomes" id="UP000236370"/>
    </source>
</evidence>
<feature type="compositionally biased region" description="Polar residues" evidence="1">
    <location>
        <begin position="1"/>
        <end position="19"/>
    </location>
</feature>
<proteinExistence type="predicted"/>
<dbReference type="EMBL" id="NBAG03000078">
    <property type="protein sequence ID" value="PNI91393.1"/>
    <property type="molecule type" value="Genomic_DNA"/>
</dbReference>
<evidence type="ECO:0000313" key="2">
    <source>
        <dbReference type="EMBL" id="PNI91393.1"/>
    </source>
</evidence>
<comment type="caution">
    <text evidence="2">The sequence shown here is derived from an EMBL/GenBank/DDBJ whole genome shotgun (WGS) entry which is preliminary data.</text>
</comment>
<feature type="region of interest" description="Disordered" evidence="1">
    <location>
        <begin position="1"/>
        <end position="30"/>
    </location>
</feature>
<organism evidence="2 3">
    <name type="scientific">Pan troglodytes</name>
    <name type="common">Chimpanzee</name>
    <dbReference type="NCBI Taxonomy" id="9598"/>
    <lineage>
        <taxon>Eukaryota</taxon>
        <taxon>Metazoa</taxon>
        <taxon>Chordata</taxon>
        <taxon>Craniata</taxon>
        <taxon>Vertebrata</taxon>
        <taxon>Euteleostomi</taxon>
        <taxon>Mammalia</taxon>
        <taxon>Eutheria</taxon>
        <taxon>Euarchontoglires</taxon>
        <taxon>Primates</taxon>
        <taxon>Haplorrhini</taxon>
        <taxon>Catarrhini</taxon>
        <taxon>Hominidae</taxon>
        <taxon>Pan</taxon>
    </lineage>
</organism>
<dbReference type="InterPro" id="IPR011009">
    <property type="entry name" value="Kinase-like_dom_sf"/>
</dbReference>
<dbReference type="SMR" id="A0A2J8Q552"/>
<accession>A0A2J8Q552</accession>
<reference evidence="2 3" key="1">
    <citation type="submission" date="2017-12" db="EMBL/GenBank/DDBJ databases">
        <title>High-resolution comparative analysis of great ape genomes.</title>
        <authorList>
            <person name="Pollen A."/>
            <person name="Hastie A."/>
            <person name="Hormozdiari F."/>
            <person name="Dougherty M."/>
            <person name="Liu R."/>
            <person name="Chaisson M."/>
            <person name="Hoppe E."/>
            <person name="Hill C."/>
            <person name="Pang A."/>
            <person name="Hillier L."/>
            <person name="Baker C."/>
            <person name="Armstrong J."/>
            <person name="Shendure J."/>
            <person name="Paten B."/>
            <person name="Wilson R."/>
            <person name="Chao H."/>
            <person name="Schneider V."/>
            <person name="Ventura M."/>
            <person name="Kronenberg Z."/>
            <person name="Murali S."/>
            <person name="Gordon D."/>
            <person name="Cantsilieris S."/>
            <person name="Munson K."/>
            <person name="Nelson B."/>
            <person name="Raja A."/>
            <person name="Underwood J."/>
            <person name="Diekhans M."/>
            <person name="Fiddes I."/>
            <person name="Haussler D."/>
            <person name="Eichler E."/>
        </authorList>
    </citation>
    <scope>NUCLEOTIDE SEQUENCE [LARGE SCALE GENOMIC DNA]</scope>
    <source>
        <strain evidence="2">Yerkes chimp pedigree #C0471</strain>
    </source>
</reference>
<sequence length="88" mass="10258">MKICTSRSQILEQQKSYPQRANKPGPTHSWEQRSTFLQSCSRRSPPVRDLWALGCIIYQLVAGLPPFRAGNEYLIFQKIIKLEYDFPE</sequence>
<evidence type="ECO:0000256" key="1">
    <source>
        <dbReference type="SAM" id="MobiDB-lite"/>
    </source>
</evidence>
<protein>
    <submittedName>
        <fullName evidence="2">PDPK1 isoform 9</fullName>
    </submittedName>
</protein>
<gene>
    <name evidence="2" type="ORF">CK820_G0043543</name>
</gene>
<dbReference type="AlphaFoldDB" id="A0A2J8Q552"/>
<dbReference type="SUPFAM" id="SSF56112">
    <property type="entry name" value="Protein kinase-like (PK-like)"/>
    <property type="match status" value="1"/>
</dbReference>
<dbReference type="Gene3D" id="1.10.510.10">
    <property type="entry name" value="Transferase(Phosphotransferase) domain 1"/>
    <property type="match status" value="1"/>
</dbReference>